<feature type="signal peptide" evidence="1">
    <location>
        <begin position="1"/>
        <end position="18"/>
    </location>
</feature>
<dbReference type="InterPro" id="IPR001223">
    <property type="entry name" value="Glyco_hydro18_cat"/>
</dbReference>
<name>A0A9P5VL38_9FUNG</name>
<comment type="caution">
    <text evidence="3">The sequence shown here is derived from an EMBL/GenBank/DDBJ whole genome shotgun (WGS) entry which is preliminary data.</text>
</comment>
<accession>A0A9P5VL38</accession>
<dbReference type="GO" id="GO:0005975">
    <property type="term" value="P:carbohydrate metabolic process"/>
    <property type="evidence" value="ECO:0007669"/>
    <property type="project" value="InterPro"/>
</dbReference>
<feature type="chain" id="PRO_5040215709" description="GH18 domain-containing protein" evidence="1">
    <location>
        <begin position="19"/>
        <end position="59"/>
    </location>
</feature>
<reference evidence="3" key="1">
    <citation type="journal article" date="2020" name="Fungal Divers.">
        <title>Resolving the Mortierellaceae phylogeny through synthesis of multi-gene phylogenetics and phylogenomics.</title>
        <authorList>
            <person name="Vandepol N."/>
            <person name="Liber J."/>
            <person name="Desiro A."/>
            <person name="Na H."/>
            <person name="Kennedy M."/>
            <person name="Barry K."/>
            <person name="Grigoriev I.V."/>
            <person name="Miller A.N."/>
            <person name="O'Donnell K."/>
            <person name="Stajich J.E."/>
            <person name="Bonito G."/>
        </authorList>
    </citation>
    <scope>NUCLEOTIDE SEQUENCE</scope>
    <source>
        <strain evidence="3">NVP1</strain>
    </source>
</reference>
<feature type="non-terminal residue" evidence="3">
    <location>
        <position position="59"/>
    </location>
</feature>
<organism evidence="3 4">
    <name type="scientific">Podila minutissima</name>
    <dbReference type="NCBI Taxonomy" id="64525"/>
    <lineage>
        <taxon>Eukaryota</taxon>
        <taxon>Fungi</taxon>
        <taxon>Fungi incertae sedis</taxon>
        <taxon>Mucoromycota</taxon>
        <taxon>Mortierellomycotina</taxon>
        <taxon>Mortierellomycetes</taxon>
        <taxon>Mortierellales</taxon>
        <taxon>Mortierellaceae</taxon>
        <taxon>Podila</taxon>
    </lineage>
</organism>
<dbReference type="PROSITE" id="PS51910">
    <property type="entry name" value="GH18_2"/>
    <property type="match status" value="1"/>
</dbReference>
<evidence type="ECO:0000259" key="2">
    <source>
        <dbReference type="PROSITE" id="PS51910"/>
    </source>
</evidence>
<dbReference type="PROSITE" id="PS51257">
    <property type="entry name" value="PROKAR_LIPOPROTEIN"/>
    <property type="match status" value="1"/>
</dbReference>
<evidence type="ECO:0000313" key="3">
    <source>
        <dbReference type="EMBL" id="KAF9329826.1"/>
    </source>
</evidence>
<dbReference type="EMBL" id="JAAAUY010000444">
    <property type="protein sequence ID" value="KAF9329826.1"/>
    <property type="molecule type" value="Genomic_DNA"/>
</dbReference>
<proteinExistence type="predicted"/>
<dbReference type="Proteomes" id="UP000696485">
    <property type="component" value="Unassembled WGS sequence"/>
</dbReference>
<dbReference type="AlphaFoldDB" id="A0A9P5VL38"/>
<feature type="domain" description="GH18" evidence="2">
    <location>
        <begin position="29"/>
        <end position="59"/>
    </location>
</feature>
<dbReference type="Gene3D" id="3.20.20.80">
    <property type="entry name" value="Glycosidases"/>
    <property type="match status" value="1"/>
</dbReference>
<dbReference type="InterPro" id="IPR017853">
    <property type="entry name" value="GH"/>
</dbReference>
<keyword evidence="4" id="KW-1185">Reference proteome</keyword>
<sequence>MRLSLLSLAVVALACTSAAPVEKRAAGDKVVVGYWVPWGDVPVAALDMSKYTHINYGFG</sequence>
<evidence type="ECO:0000256" key="1">
    <source>
        <dbReference type="SAM" id="SignalP"/>
    </source>
</evidence>
<protein>
    <recommendedName>
        <fullName evidence="2">GH18 domain-containing protein</fullName>
    </recommendedName>
</protein>
<evidence type="ECO:0000313" key="4">
    <source>
        <dbReference type="Proteomes" id="UP000696485"/>
    </source>
</evidence>
<dbReference type="SUPFAM" id="SSF51445">
    <property type="entry name" value="(Trans)glycosidases"/>
    <property type="match status" value="1"/>
</dbReference>
<gene>
    <name evidence="3" type="ORF">BG006_007142</name>
</gene>
<keyword evidence="1" id="KW-0732">Signal</keyword>